<feature type="transmembrane region" description="Helical" evidence="6">
    <location>
        <begin position="182"/>
        <end position="202"/>
    </location>
</feature>
<dbReference type="InterPro" id="IPR036259">
    <property type="entry name" value="MFS_trans_sf"/>
</dbReference>
<feature type="transmembrane region" description="Helical" evidence="6">
    <location>
        <begin position="121"/>
        <end position="146"/>
    </location>
</feature>
<proteinExistence type="predicted"/>
<feature type="transmembrane region" description="Helical" evidence="6">
    <location>
        <begin position="308"/>
        <end position="328"/>
    </location>
</feature>
<dbReference type="PANTHER" id="PTHR23502:SF64">
    <property type="entry name" value="TRANSPORTER, PUTATIVE (AFU_ORTHOLOGUE AFUA_3G11760)-RELATED"/>
    <property type="match status" value="1"/>
</dbReference>
<dbReference type="KEGG" id="fox:FOXG_10813"/>
<evidence type="ECO:0000256" key="5">
    <source>
        <dbReference type="ARBA" id="ARBA00023180"/>
    </source>
</evidence>
<organism evidence="8 9">
    <name type="scientific">Fusarium oxysporum f. sp. lycopersici (strain 4287 / CBS 123668 / FGSC 9935 / NRRL 34936)</name>
    <name type="common">Fusarium vascular wilt of tomato</name>
    <dbReference type="NCBI Taxonomy" id="426428"/>
    <lineage>
        <taxon>Eukaryota</taxon>
        <taxon>Fungi</taxon>
        <taxon>Dikarya</taxon>
        <taxon>Ascomycota</taxon>
        <taxon>Pezizomycotina</taxon>
        <taxon>Sordariomycetes</taxon>
        <taxon>Hypocreomycetidae</taxon>
        <taxon>Hypocreales</taxon>
        <taxon>Nectriaceae</taxon>
        <taxon>Fusarium</taxon>
        <taxon>Fusarium oxysporum species complex</taxon>
    </lineage>
</organism>
<sequence>MSTTSTVLVVEQSTPARSERFEIDRHRASVLDTESNRAQVPVYSRFTNAEKRGITALLAFCGVLATMSTTSIFAAIPEIVQEYKTTATILNMSGAIYLVFMGLSSCIWGPAADIFGRRKSYLCSTILFFAFSLGTALSPTLASFFVCRAFTAAQGTAFLILGSSCISDIYHPTERATSLGWFLAGTMFGPAFGPVIGGIVVTYKSWRIIFWMQTSMSGVAVLLTYFLLQETSHNIRASNLKGQGFTNGVKRIWRWANPVTVFKLYACRNLLFVTLASSALVWNMYSLLTPVRYVLNPRLHLTTPLQSGMLYISPGVGYVIGVQIGGRWSDYTVKQWIKKRGYRLPEDRLRSCLLFLGLLLPASMIIYGWMIDKHLGGIPVPVICMFFQGIAQLAAFPSLNAYILDVMQHRSGEASASHYMMRYSLAGVATALCMPMLNHIGVGWMSTVSASLLLVSTTLVYWTIRSGKSWRDAEAMPVEE</sequence>
<keyword evidence="3 6" id="KW-1133">Transmembrane helix</keyword>
<dbReference type="Gene3D" id="1.20.1250.20">
    <property type="entry name" value="MFS general substrate transporter like domains"/>
    <property type="match status" value="1"/>
</dbReference>
<protein>
    <recommendedName>
        <fullName evidence="7">Major facilitator superfamily (MFS) profile domain-containing protein</fullName>
    </recommendedName>
</protein>
<dbReference type="AlphaFoldDB" id="A0A0J9VIR7"/>
<evidence type="ECO:0000256" key="6">
    <source>
        <dbReference type="SAM" id="Phobius"/>
    </source>
</evidence>
<name>A0A0J9VIR7_FUSO4</name>
<keyword evidence="4 6" id="KW-0472">Membrane</keyword>
<keyword evidence="2 6" id="KW-0812">Transmembrane</keyword>
<feature type="domain" description="Major facilitator superfamily (MFS) profile" evidence="7">
    <location>
        <begin position="54"/>
        <end position="468"/>
    </location>
</feature>
<evidence type="ECO:0000256" key="4">
    <source>
        <dbReference type="ARBA" id="ARBA00023136"/>
    </source>
</evidence>
<feature type="transmembrane region" description="Helical" evidence="6">
    <location>
        <begin position="152"/>
        <end position="170"/>
    </location>
</feature>
<gene>
    <name evidence="8" type="ORF">FOXG_10813</name>
</gene>
<dbReference type="SUPFAM" id="SSF103473">
    <property type="entry name" value="MFS general substrate transporter"/>
    <property type="match status" value="1"/>
</dbReference>
<dbReference type="InterPro" id="IPR020846">
    <property type="entry name" value="MFS_dom"/>
</dbReference>
<evidence type="ECO:0000313" key="9">
    <source>
        <dbReference type="Proteomes" id="UP000009097"/>
    </source>
</evidence>
<evidence type="ECO:0000256" key="2">
    <source>
        <dbReference type="ARBA" id="ARBA00022692"/>
    </source>
</evidence>
<feature type="transmembrane region" description="Helical" evidence="6">
    <location>
        <begin position="208"/>
        <end position="228"/>
    </location>
</feature>
<dbReference type="PANTHER" id="PTHR23502">
    <property type="entry name" value="MAJOR FACILITATOR SUPERFAMILY"/>
    <property type="match status" value="1"/>
</dbReference>
<feature type="transmembrane region" description="Helical" evidence="6">
    <location>
        <begin position="88"/>
        <end position="109"/>
    </location>
</feature>
<dbReference type="GO" id="GO:0022857">
    <property type="term" value="F:transmembrane transporter activity"/>
    <property type="evidence" value="ECO:0007669"/>
    <property type="project" value="InterPro"/>
</dbReference>
<dbReference type="EMBL" id="DS231708">
    <property type="protein sequence ID" value="KNB10666.1"/>
    <property type="molecule type" value="Genomic_DNA"/>
</dbReference>
<feature type="transmembrane region" description="Helical" evidence="6">
    <location>
        <begin position="349"/>
        <end position="370"/>
    </location>
</feature>
<dbReference type="GeneID" id="28952263"/>
<reference evidence="8" key="1">
    <citation type="submission" date="2007-04" db="EMBL/GenBank/DDBJ databases">
        <authorList>
            <consortium name="The Broad Institute Genome Sequencing Platform"/>
            <person name="Birren B."/>
            <person name="Lander E."/>
            <person name="Galagan J."/>
            <person name="Nusbaum C."/>
            <person name="Devon K."/>
            <person name="Ma L.-J."/>
            <person name="Jaffe D."/>
            <person name="Butler J."/>
            <person name="Alvarez P."/>
            <person name="Gnerre S."/>
            <person name="Grabherr M."/>
            <person name="Kleber M."/>
            <person name="Mauceli E."/>
            <person name="Brockman W."/>
            <person name="MacCallum I.A."/>
            <person name="Young S."/>
            <person name="LaButti K."/>
            <person name="DeCaprio D."/>
            <person name="Crawford M."/>
            <person name="Koehrsen M."/>
            <person name="Engels R."/>
            <person name="Montgomery P."/>
            <person name="Pearson M."/>
            <person name="Howarth C."/>
            <person name="Larson L."/>
            <person name="White J."/>
            <person name="O'Leary S."/>
            <person name="Kodira C."/>
            <person name="Zeng Q."/>
            <person name="Yandava C."/>
            <person name="Alvarado L."/>
            <person name="Kistler C."/>
            <person name="Shim W.-B."/>
            <person name="Kang S."/>
            <person name="Woloshuk C."/>
        </authorList>
    </citation>
    <scope>NUCLEOTIDE SEQUENCE</scope>
    <source>
        <strain evidence="8">4287</strain>
    </source>
</reference>
<dbReference type="PROSITE" id="PS50850">
    <property type="entry name" value="MFS"/>
    <property type="match status" value="1"/>
</dbReference>
<evidence type="ECO:0000256" key="3">
    <source>
        <dbReference type="ARBA" id="ARBA00022989"/>
    </source>
</evidence>
<dbReference type="OrthoDB" id="3066029at2759"/>
<dbReference type="Pfam" id="PF07690">
    <property type="entry name" value="MFS_1"/>
    <property type="match status" value="1"/>
</dbReference>
<dbReference type="VEuPathDB" id="FungiDB:FOXG_10813"/>
<dbReference type="Proteomes" id="UP000009097">
    <property type="component" value="Unassembled WGS sequence"/>
</dbReference>
<keyword evidence="5" id="KW-0325">Glycoprotein</keyword>
<comment type="subcellular location">
    <subcellularLocation>
        <location evidence="1">Membrane</location>
        <topology evidence="1">Multi-pass membrane protein</topology>
    </subcellularLocation>
</comment>
<accession>A0A0J9VIR7</accession>
<evidence type="ECO:0000313" key="8">
    <source>
        <dbReference type="EMBL" id="KNB10666.1"/>
    </source>
</evidence>
<dbReference type="RefSeq" id="XP_018248711.1">
    <property type="nucleotide sequence ID" value="XM_018390292.1"/>
</dbReference>
<feature type="transmembrane region" description="Helical" evidence="6">
    <location>
        <begin position="54"/>
        <end position="76"/>
    </location>
</feature>
<feature type="transmembrane region" description="Helical" evidence="6">
    <location>
        <begin position="443"/>
        <end position="464"/>
    </location>
</feature>
<evidence type="ECO:0000259" key="7">
    <source>
        <dbReference type="PROSITE" id="PS50850"/>
    </source>
</evidence>
<reference evidence="8" key="2">
    <citation type="journal article" date="2010" name="Nature">
        <title>Comparative genomics reveals mobile pathogenicity chromosomes in Fusarium.</title>
        <authorList>
            <person name="Ma L.J."/>
            <person name="van der Does H.C."/>
            <person name="Borkovich K.A."/>
            <person name="Coleman J.J."/>
            <person name="Daboussi M.J."/>
            <person name="Di Pietro A."/>
            <person name="Dufresne M."/>
            <person name="Freitag M."/>
            <person name="Grabherr M."/>
            <person name="Henrissat B."/>
            <person name="Houterman P.M."/>
            <person name="Kang S."/>
            <person name="Shim W.B."/>
            <person name="Woloshuk C."/>
            <person name="Xie X."/>
            <person name="Xu J.R."/>
            <person name="Antoniw J."/>
            <person name="Baker S.E."/>
            <person name="Bluhm B.H."/>
            <person name="Breakspear A."/>
            <person name="Brown D.W."/>
            <person name="Butchko R.A."/>
            <person name="Chapman S."/>
            <person name="Coulson R."/>
            <person name="Coutinho P.M."/>
            <person name="Danchin E.G."/>
            <person name="Diener A."/>
            <person name="Gale L.R."/>
            <person name="Gardiner D.M."/>
            <person name="Goff S."/>
            <person name="Hammond-Kosack K.E."/>
            <person name="Hilburn K."/>
            <person name="Hua-Van A."/>
            <person name="Jonkers W."/>
            <person name="Kazan K."/>
            <person name="Kodira C.D."/>
            <person name="Koehrsen M."/>
            <person name="Kumar L."/>
            <person name="Lee Y.H."/>
            <person name="Li L."/>
            <person name="Manners J.M."/>
            <person name="Miranda-Saavedra D."/>
            <person name="Mukherjee M."/>
            <person name="Park G."/>
            <person name="Park J."/>
            <person name="Park S.Y."/>
            <person name="Proctor R.H."/>
            <person name="Regev A."/>
            <person name="Ruiz-Roldan M.C."/>
            <person name="Sain D."/>
            <person name="Sakthikumar S."/>
            <person name="Sykes S."/>
            <person name="Schwartz D.C."/>
            <person name="Turgeon B.G."/>
            <person name="Wapinski I."/>
            <person name="Yoder O."/>
            <person name="Young S."/>
            <person name="Zeng Q."/>
            <person name="Zhou S."/>
            <person name="Galagan J."/>
            <person name="Cuomo C.A."/>
            <person name="Kistler H.C."/>
            <person name="Rep M."/>
        </authorList>
    </citation>
    <scope>NUCLEOTIDE SEQUENCE [LARGE SCALE GENOMIC DNA]</scope>
    <source>
        <strain evidence="8">4287</strain>
    </source>
</reference>
<dbReference type="InterPro" id="IPR011701">
    <property type="entry name" value="MFS"/>
</dbReference>
<evidence type="ECO:0000256" key="1">
    <source>
        <dbReference type="ARBA" id="ARBA00004141"/>
    </source>
</evidence>
<dbReference type="GO" id="GO:0005886">
    <property type="term" value="C:plasma membrane"/>
    <property type="evidence" value="ECO:0007669"/>
    <property type="project" value="TreeGrafter"/>
</dbReference>
<feature type="transmembrane region" description="Helical" evidence="6">
    <location>
        <begin position="270"/>
        <end position="288"/>
    </location>
</feature>